<protein>
    <recommendedName>
        <fullName evidence="1">RiboL-PSP-HEPN domain-containing protein</fullName>
    </recommendedName>
</protein>
<reference evidence="2 3" key="1">
    <citation type="submission" date="2019-03" db="EMBL/GenBank/DDBJ databases">
        <title>Genomic Encyclopedia of Archaeal and Bacterial Type Strains, Phase II (KMG-II): from individual species to whole genera.</title>
        <authorList>
            <person name="Goeker M."/>
        </authorList>
    </citation>
    <scope>NUCLEOTIDE SEQUENCE [LARGE SCALE GENOMIC DNA]</scope>
    <source>
        <strain evidence="2 3">DSM 24425</strain>
    </source>
</reference>
<dbReference type="Proteomes" id="UP000295777">
    <property type="component" value="Unassembled WGS sequence"/>
</dbReference>
<evidence type="ECO:0000313" key="2">
    <source>
        <dbReference type="EMBL" id="TCK03948.1"/>
    </source>
</evidence>
<sequence length="219" mass="25655">MIAKRYDGYCDIPIDVFYEKSRRALLLLGTIEDSNVPKELKIEARKNFVINCVTALEVFLKDMIVILLYSNEEWFYEKVKKLQKLRDIKLNLLDACKMFNKRKVSLGELIVATYSFQNIAHIEEVFSALTGEKFLDKVGKVKVEDEEGKSFVLNEKCPDWRKKLEELLNLRHRFVHQVSFKERLGLKRLKNLFECLVSFVEATEQYLLEFISCENGGVK</sequence>
<dbReference type="OrthoDB" id="1551001at2"/>
<name>A0A4R1G8L0_9BACT</name>
<proteinExistence type="predicted"/>
<accession>A0A4R1G8L0</accession>
<evidence type="ECO:0000259" key="1">
    <source>
        <dbReference type="Pfam" id="PF18735"/>
    </source>
</evidence>
<dbReference type="InterPro" id="IPR041519">
    <property type="entry name" value="HEPN_RiboL-PSP"/>
</dbReference>
<organism evidence="2 3">
    <name type="scientific">Phorcysia thermohydrogeniphila</name>
    <dbReference type="NCBI Taxonomy" id="936138"/>
    <lineage>
        <taxon>Bacteria</taxon>
        <taxon>Pseudomonadati</taxon>
        <taxon>Aquificota</taxon>
        <taxon>Aquificia</taxon>
        <taxon>Desulfurobacteriales</taxon>
        <taxon>Desulfurobacteriaceae</taxon>
        <taxon>Phorcysia</taxon>
    </lineage>
</organism>
<dbReference type="AlphaFoldDB" id="A0A4R1G8L0"/>
<feature type="domain" description="RiboL-PSP-HEPN" evidence="1">
    <location>
        <begin position="30"/>
        <end position="208"/>
    </location>
</feature>
<gene>
    <name evidence="2" type="ORF">CLV27_1265</name>
</gene>
<keyword evidence="3" id="KW-1185">Reference proteome</keyword>
<dbReference type="Pfam" id="PF18735">
    <property type="entry name" value="HEPN_RiboL-PSP"/>
    <property type="match status" value="1"/>
</dbReference>
<evidence type="ECO:0000313" key="3">
    <source>
        <dbReference type="Proteomes" id="UP000295777"/>
    </source>
</evidence>
<dbReference type="EMBL" id="SMFV01000004">
    <property type="protein sequence ID" value="TCK03948.1"/>
    <property type="molecule type" value="Genomic_DNA"/>
</dbReference>
<dbReference type="RefSeq" id="WP_132526928.1">
    <property type="nucleotide sequence ID" value="NZ_SMFV01000004.1"/>
</dbReference>
<comment type="caution">
    <text evidence="2">The sequence shown here is derived from an EMBL/GenBank/DDBJ whole genome shotgun (WGS) entry which is preliminary data.</text>
</comment>